<keyword evidence="3" id="KW-1185">Reference proteome</keyword>
<name>A0A5N6QLD6_9ROSI</name>
<organism evidence="2 3">
    <name type="scientific">Carpinus fangiana</name>
    <dbReference type="NCBI Taxonomy" id="176857"/>
    <lineage>
        <taxon>Eukaryota</taxon>
        <taxon>Viridiplantae</taxon>
        <taxon>Streptophyta</taxon>
        <taxon>Embryophyta</taxon>
        <taxon>Tracheophyta</taxon>
        <taxon>Spermatophyta</taxon>
        <taxon>Magnoliopsida</taxon>
        <taxon>eudicotyledons</taxon>
        <taxon>Gunneridae</taxon>
        <taxon>Pentapetalae</taxon>
        <taxon>rosids</taxon>
        <taxon>fabids</taxon>
        <taxon>Fagales</taxon>
        <taxon>Betulaceae</taxon>
        <taxon>Carpinus</taxon>
    </lineage>
</organism>
<evidence type="ECO:0000313" key="2">
    <source>
        <dbReference type="EMBL" id="KAE7999927.1"/>
    </source>
</evidence>
<gene>
    <name evidence="2" type="ORF">FH972_004307</name>
</gene>
<dbReference type="InterPro" id="IPR029063">
    <property type="entry name" value="SAM-dependent_MTases_sf"/>
</dbReference>
<dbReference type="PANTHER" id="PTHR14614:SF132">
    <property type="entry name" value="PROTEIN-LYSINE METHYLTRANSFERASE C42C1.13"/>
    <property type="match status" value="1"/>
</dbReference>
<dbReference type="OrthoDB" id="413520at2759"/>
<proteinExistence type="predicted"/>
<protein>
    <recommendedName>
        <fullName evidence="4">Methyltransferase small domain-containing protein</fullName>
    </recommendedName>
</protein>
<dbReference type="Gene3D" id="3.40.50.150">
    <property type="entry name" value="Vaccinia Virus protein VP39"/>
    <property type="match status" value="1"/>
</dbReference>
<sequence length="268" mass="29641">MATREDDEDDINPVTMILPDDQDDEKLFSTRQEGAPVEQLDQQHYVRSIDSTVVIRQLPSQGISFQLWPAATSLVNLLDHHRRDPTNSPLSSTLIGHRRPLNILELGSGTGLVGIAAAATLGANVTLTDLPHVIPNLQFNADANASVLTLNGGAVHVAPLSWGEADDVELIGRDFDLVLASDVVYHDHLYDPLLETLRLFLLDRQNDKGGGKVFVMAHLRRWKKESVFFKRARKLFQVEVLHVDNPCNGARVGVTVYRFAGKSQNLNA</sequence>
<evidence type="ECO:0008006" key="4">
    <source>
        <dbReference type="Google" id="ProtNLM"/>
    </source>
</evidence>
<reference evidence="2 3" key="1">
    <citation type="submission" date="2019-06" db="EMBL/GenBank/DDBJ databases">
        <title>A chromosomal-level reference genome of Carpinus fangiana (Coryloideae, Betulaceae).</title>
        <authorList>
            <person name="Yang X."/>
            <person name="Wang Z."/>
            <person name="Zhang L."/>
            <person name="Hao G."/>
            <person name="Liu J."/>
            <person name="Yang Y."/>
        </authorList>
    </citation>
    <scope>NUCLEOTIDE SEQUENCE [LARGE SCALE GENOMIC DNA]</scope>
    <source>
        <strain evidence="2">Cfa_2016G</strain>
        <tissue evidence="2">Leaf</tissue>
    </source>
</reference>
<accession>A0A5N6QLD6</accession>
<feature type="compositionally biased region" description="Acidic residues" evidence="1">
    <location>
        <begin position="1"/>
        <end position="11"/>
    </location>
</feature>
<evidence type="ECO:0000256" key="1">
    <source>
        <dbReference type="SAM" id="MobiDB-lite"/>
    </source>
</evidence>
<dbReference type="EMBL" id="CM017321">
    <property type="protein sequence ID" value="KAE7999927.1"/>
    <property type="molecule type" value="Genomic_DNA"/>
</dbReference>
<feature type="region of interest" description="Disordered" evidence="1">
    <location>
        <begin position="1"/>
        <end position="23"/>
    </location>
</feature>
<dbReference type="InterPro" id="IPR019410">
    <property type="entry name" value="Methyltransf_16"/>
</dbReference>
<dbReference type="Proteomes" id="UP000327013">
    <property type="component" value="Chromosome 1"/>
</dbReference>
<evidence type="ECO:0000313" key="3">
    <source>
        <dbReference type="Proteomes" id="UP000327013"/>
    </source>
</evidence>
<dbReference type="PANTHER" id="PTHR14614">
    <property type="entry name" value="HEPATOCELLULAR CARCINOMA-ASSOCIATED ANTIGEN"/>
    <property type="match status" value="1"/>
</dbReference>
<dbReference type="Pfam" id="PF10294">
    <property type="entry name" value="Methyltransf_16"/>
    <property type="match status" value="1"/>
</dbReference>
<dbReference type="SUPFAM" id="SSF53335">
    <property type="entry name" value="S-adenosyl-L-methionine-dependent methyltransferases"/>
    <property type="match status" value="1"/>
</dbReference>
<dbReference type="AlphaFoldDB" id="A0A5N6QLD6"/>
<dbReference type="CDD" id="cd02440">
    <property type="entry name" value="AdoMet_MTases"/>
    <property type="match status" value="1"/>
</dbReference>